<evidence type="ECO:0000256" key="4">
    <source>
        <dbReference type="ARBA" id="ARBA00022884"/>
    </source>
</evidence>
<name>A0A1X2ISQ4_9FUNG</name>
<feature type="compositionally biased region" description="Polar residues" evidence="6">
    <location>
        <begin position="124"/>
        <end position="133"/>
    </location>
</feature>
<protein>
    <recommendedName>
        <fullName evidence="7">K Homology domain-containing protein</fullName>
    </recommendedName>
</protein>
<dbReference type="STRING" id="90262.A0A1X2ISQ4"/>
<keyword evidence="2" id="KW-0963">Cytoplasm</keyword>
<dbReference type="CDD" id="cd22408">
    <property type="entry name" value="KH-I_Vigilin_rpt4"/>
    <property type="match status" value="1"/>
</dbReference>
<dbReference type="Proteomes" id="UP000193560">
    <property type="component" value="Unassembled WGS sequence"/>
</dbReference>
<gene>
    <name evidence="8" type="ORF">BCR42DRAFT_488607</name>
</gene>
<evidence type="ECO:0000256" key="2">
    <source>
        <dbReference type="ARBA" id="ARBA00022490"/>
    </source>
</evidence>
<accession>A0A1X2ISQ4</accession>
<sequence length="902" mass="98131">MDSSSEQVPIADLPPSAQLARLHAQAKSESATVTEDPNVPSQNDPVLVENSIFAEPLIAGDYPTPIGQQPLKKPTTTPALPTKKDNNLDLNSESAFPTLSSGAPRPPVIASGWSSAASRIKSRPASTQQQQQKRAPASGSAPSGPSITDVLEIPANQQIVNQPNKPLGFKSAADVIQQVINRTGTNIIASTNRSGTTTFLIQGLTTEVAKAKRELVSGLVVKLTMEMAVPASTRRFIIGTKGKTLQQIEQLSSTRINIPPRKDDEVVNEENDESVKLTIVGDVAGIKLAKAEIEKIVGEKAAKQTLKLDQFDPKFHLFLAGPQFSTIQGLEEEYNVKIQMPPFVNVSEIGQDDYVKYPILVIGDKEKLVLAQQALETRYAELQKSTRTAAISIPKRQHKYFLDRNGAAVKDILNASGCTVELPSLDAPSENVTIRGPENRLINGLTLVMEMAQAVHVNVLDLTELHQGAADPLLHGQHVITYLAYKDSLKPIEEQHRVQIGLPQGDELKKSVSLEFVSKNETDAAEGYKAGYDLCGALKPERFTTVEIEPHLHRHINLRRAKQVQGIKSRHGVAIIFPDEKSDSSAVLVISEGKDDVAPQDALNAATVELQKIAADSSDIVSKTVSVPVKYHSLINGPRGTTLNAILGGDETTVTVRFGGTHENDIIVRGLNSEVKRAISEIEKIHGIAKRDEFVTNYTAEFTIPTAYSAHVIGKSGANINKLKEDLGVRIDVGDNNKANNDSGFEAVKSKKNKDQVVKVVIQGIKINVEAAQERVSALVATLADQVTLNLNVPKEFHRFLIGPNGHYVKKLEDKYTVFVKFPKGNSVNGDESPIPGGNPNIITIRGRKKDAASAKEELNELYEYEKEELTKRKEREAKHRQAEEKRKAAAAVVSAAESETS</sequence>
<dbReference type="SMART" id="SM00322">
    <property type="entry name" value="KH"/>
    <property type="match status" value="8"/>
</dbReference>
<evidence type="ECO:0000256" key="3">
    <source>
        <dbReference type="ARBA" id="ARBA00022737"/>
    </source>
</evidence>
<dbReference type="Pfam" id="PF24668">
    <property type="entry name" value="KH_Vigilin"/>
    <property type="match status" value="1"/>
</dbReference>
<feature type="region of interest" description="Disordered" evidence="6">
    <location>
        <begin position="1"/>
        <end position="47"/>
    </location>
</feature>
<dbReference type="SUPFAM" id="SSF54791">
    <property type="entry name" value="Eukaryotic type KH-domain (KH-domain type I)"/>
    <property type="match status" value="6"/>
</dbReference>
<evidence type="ECO:0000313" key="9">
    <source>
        <dbReference type="Proteomes" id="UP000193560"/>
    </source>
</evidence>
<feature type="compositionally biased region" description="Low complexity" evidence="6">
    <location>
        <begin position="890"/>
        <end position="902"/>
    </location>
</feature>
<dbReference type="OrthoDB" id="10027144at2759"/>
<feature type="domain" description="K Homology" evidence="7">
    <location>
        <begin position="145"/>
        <end position="220"/>
    </location>
</feature>
<dbReference type="GO" id="GO:0005737">
    <property type="term" value="C:cytoplasm"/>
    <property type="evidence" value="ECO:0007669"/>
    <property type="project" value="TreeGrafter"/>
</dbReference>
<dbReference type="InterPro" id="IPR057778">
    <property type="entry name" value="KH_Vigilin_N"/>
</dbReference>
<evidence type="ECO:0000256" key="5">
    <source>
        <dbReference type="PROSITE-ProRule" id="PRU00117"/>
    </source>
</evidence>
<feature type="compositionally biased region" description="Polar residues" evidence="6">
    <location>
        <begin position="27"/>
        <end position="44"/>
    </location>
</feature>
<dbReference type="InterPro" id="IPR004087">
    <property type="entry name" value="KH_dom"/>
</dbReference>
<keyword evidence="3" id="KW-0677">Repeat</keyword>
<keyword evidence="9" id="KW-1185">Reference proteome</keyword>
<evidence type="ECO:0000256" key="1">
    <source>
        <dbReference type="ARBA" id="ARBA00004496"/>
    </source>
</evidence>
<feature type="region of interest" description="Disordered" evidence="6">
    <location>
        <begin position="59"/>
        <end position="148"/>
    </location>
</feature>
<feature type="domain" description="K Homology" evidence="7">
    <location>
        <begin position="540"/>
        <end position="614"/>
    </location>
</feature>
<comment type="caution">
    <text evidence="8">The sequence shown here is derived from an EMBL/GenBank/DDBJ whole genome shotgun (WGS) entry which is preliminary data.</text>
</comment>
<feature type="domain" description="K Homology" evidence="7">
    <location>
        <begin position="385"/>
        <end position="453"/>
    </location>
</feature>
<feature type="compositionally biased region" description="Low complexity" evidence="6">
    <location>
        <begin position="70"/>
        <end position="81"/>
    </location>
</feature>
<evidence type="ECO:0000259" key="7">
    <source>
        <dbReference type="SMART" id="SM00322"/>
    </source>
</evidence>
<reference evidence="8 9" key="1">
    <citation type="submission" date="2016-07" db="EMBL/GenBank/DDBJ databases">
        <title>Pervasive Adenine N6-methylation of Active Genes in Fungi.</title>
        <authorList>
            <consortium name="DOE Joint Genome Institute"/>
            <person name="Mondo S.J."/>
            <person name="Dannebaum R.O."/>
            <person name="Kuo R.C."/>
            <person name="Labutti K."/>
            <person name="Haridas S."/>
            <person name="Kuo A."/>
            <person name="Salamov A."/>
            <person name="Ahrendt S.R."/>
            <person name="Lipzen A."/>
            <person name="Sullivan W."/>
            <person name="Andreopoulos W.B."/>
            <person name="Clum A."/>
            <person name="Lindquist E."/>
            <person name="Daum C."/>
            <person name="Ramamoorthy G.K."/>
            <person name="Gryganskyi A."/>
            <person name="Culley D."/>
            <person name="Magnuson J.K."/>
            <person name="James T.Y."/>
            <person name="O'Malley M.A."/>
            <person name="Stajich J.E."/>
            <person name="Spatafora J.W."/>
            <person name="Visel A."/>
            <person name="Grigoriev I.V."/>
        </authorList>
    </citation>
    <scope>NUCLEOTIDE SEQUENCE [LARGE SCALE GENOMIC DNA]</scope>
    <source>
        <strain evidence="8 9">NRRL 1336</strain>
    </source>
</reference>
<feature type="domain" description="K Homology" evidence="7">
    <location>
        <begin position="696"/>
        <end position="781"/>
    </location>
</feature>
<feature type="region of interest" description="Disordered" evidence="6">
    <location>
        <begin position="869"/>
        <end position="902"/>
    </location>
</feature>
<dbReference type="Gene3D" id="3.30.1370.10">
    <property type="entry name" value="K Homology domain, type 1"/>
    <property type="match status" value="6"/>
</dbReference>
<feature type="domain" description="K Homology" evidence="7">
    <location>
        <begin position="785"/>
        <end position="864"/>
    </location>
</feature>
<evidence type="ECO:0000313" key="8">
    <source>
        <dbReference type="EMBL" id="ORZ21552.1"/>
    </source>
</evidence>
<dbReference type="PANTHER" id="PTHR10627">
    <property type="entry name" value="SCP160"/>
    <property type="match status" value="1"/>
</dbReference>
<keyword evidence="4 5" id="KW-0694">RNA-binding</keyword>
<dbReference type="InterPro" id="IPR004088">
    <property type="entry name" value="KH_dom_type_1"/>
</dbReference>
<dbReference type="AlphaFoldDB" id="A0A1X2ISQ4"/>
<dbReference type="PANTHER" id="PTHR10627:SF31">
    <property type="entry name" value="DODECA-SATELLITE-BINDING PROTEIN 1, ISOFORM A"/>
    <property type="match status" value="1"/>
</dbReference>
<evidence type="ECO:0000256" key="6">
    <source>
        <dbReference type="SAM" id="MobiDB-lite"/>
    </source>
</evidence>
<feature type="domain" description="K Homology" evidence="7">
    <location>
        <begin position="300"/>
        <end position="380"/>
    </location>
</feature>
<proteinExistence type="predicted"/>
<dbReference type="EMBL" id="MCGE01000005">
    <property type="protein sequence ID" value="ORZ21552.1"/>
    <property type="molecule type" value="Genomic_DNA"/>
</dbReference>
<feature type="compositionally biased region" description="Polar residues" evidence="6">
    <location>
        <begin position="88"/>
        <end position="101"/>
    </location>
</feature>
<dbReference type="PROSITE" id="PS50084">
    <property type="entry name" value="KH_TYPE_1"/>
    <property type="match status" value="4"/>
</dbReference>
<dbReference type="InterPro" id="IPR036612">
    <property type="entry name" value="KH_dom_type_1_sf"/>
</dbReference>
<dbReference type="Pfam" id="PF00013">
    <property type="entry name" value="KH_1"/>
    <property type="match status" value="5"/>
</dbReference>
<feature type="domain" description="K Homology" evidence="7">
    <location>
        <begin position="619"/>
        <end position="687"/>
    </location>
</feature>
<organism evidence="8 9">
    <name type="scientific">Absidia repens</name>
    <dbReference type="NCBI Taxonomy" id="90262"/>
    <lineage>
        <taxon>Eukaryota</taxon>
        <taxon>Fungi</taxon>
        <taxon>Fungi incertae sedis</taxon>
        <taxon>Mucoromycota</taxon>
        <taxon>Mucoromycotina</taxon>
        <taxon>Mucoromycetes</taxon>
        <taxon>Mucorales</taxon>
        <taxon>Cunninghamellaceae</taxon>
        <taxon>Absidia</taxon>
    </lineage>
</organism>
<feature type="compositionally biased region" description="Low complexity" evidence="6">
    <location>
        <begin position="135"/>
        <end position="146"/>
    </location>
</feature>
<feature type="compositionally biased region" description="Basic and acidic residues" evidence="6">
    <location>
        <begin position="869"/>
        <end position="888"/>
    </location>
</feature>
<dbReference type="GO" id="GO:0003729">
    <property type="term" value="F:mRNA binding"/>
    <property type="evidence" value="ECO:0007669"/>
    <property type="project" value="TreeGrafter"/>
</dbReference>
<comment type="subcellular location">
    <subcellularLocation>
        <location evidence="1">Cytoplasm</location>
    </subcellularLocation>
</comment>
<feature type="domain" description="K Homology" evidence="7">
    <location>
        <begin position="221"/>
        <end position="298"/>
    </location>
</feature>